<keyword evidence="4 9" id="KW-0963">Cytoplasm</keyword>
<dbReference type="PATRIC" id="fig|1217799.6.peg.430"/>
<comment type="similarity">
    <text evidence="3 9">Belongs to the transaldolase family. Type 3B subfamily.</text>
</comment>
<dbReference type="GO" id="GO:0005737">
    <property type="term" value="C:cytoplasm"/>
    <property type="evidence" value="ECO:0007669"/>
    <property type="project" value="UniProtKB-SubCell"/>
</dbReference>
<dbReference type="GO" id="GO:0006098">
    <property type="term" value="P:pentose-phosphate shunt"/>
    <property type="evidence" value="ECO:0007669"/>
    <property type="project" value="UniProtKB-UniRule"/>
</dbReference>
<dbReference type="STRING" id="1217799.DEALK_04140"/>
<evidence type="ECO:0000256" key="5">
    <source>
        <dbReference type="ARBA" id="ARBA00022679"/>
    </source>
</evidence>
<reference evidence="10 11" key="1">
    <citation type="submission" date="2015-06" db="EMBL/GenBank/DDBJ databases">
        <title>Genome sequence of the organohalide-respiring Dehalogenimonas alkenigignens type strain (IP3-3T).</title>
        <authorList>
            <person name="Key T.A."/>
            <person name="Richmond D.P."/>
            <person name="Bowman K.S."/>
            <person name="Cho Y.-J."/>
            <person name="Chun J."/>
            <person name="da Costa M.S."/>
            <person name="Rainey F.A."/>
            <person name="Moe W.M."/>
        </authorList>
    </citation>
    <scope>NUCLEOTIDE SEQUENCE [LARGE SCALE GENOMIC DNA]</scope>
    <source>
        <strain evidence="10 11">IP3-3</strain>
    </source>
</reference>
<dbReference type="UniPathway" id="UPA00115">
    <property type="reaction ID" value="UER00414"/>
</dbReference>
<dbReference type="NCBIfam" id="TIGR00875">
    <property type="entry name" value="fsa_talC_mipB"/>
    <property type="match status" value="1"/>
</dbReference>
<dbReference type="Pfam" id="PF00923">
    <property type="entry name" value="TAL_FSA"/>
    <property type="match status" value="1"/>
</dbReference>
<dbReference type="PROSITE" id="PS01054">
    <property type="entry name" value="TRANSALDOLASE_1"/>
    <property type="match status" value="1"/>
</dbReference>
<dbReference type="GO" id="GO:0004801">
    <property type="term" value="F:transaldolase activity"/>
    <property type="evidence" value="ECO:0007669"/>
    <property type="project" value="UniProtKB-UniRule"/>
</dbReference>
<dbReference type="InterPro" id="IPR022999">
    <property type="entry name" value="Transaldolase_3B"/>
</dbReference>
<dbReference type="AlphaFoldDB" id="A0A0W0GG97"/>
<dbReference type="HAMAP" id="MF_00494">
    <property type="entry name" value="Transaldolase_3b"/>
    <property type="match status" value="1"/>
</dbReference>
<dbReference type="PANTHER" id="PTHR10683">
    <property type="entry name" value="TRANSALDOLASE"/>
    <property type="match status" value="1"/>
</dbReference>
<keyword evidence="11" id="KW-1185">Reference proteome</keyword>
<gene>
    <name evidence="9" type="primary">tal</name>
    <name evidence="10" type="ORF">DEALK_04140</name>
</gene>
<dbReference type="EMBL" id="LFDV01000002">
    <property type="protein sequence ID" value="KTB47569.1"/>
    <property type="molecule type" value="Genomic_DNA"/>
</dbReference>
<dbReference type="CDD" id="cd00956">
    <property type="entry name" value="Transaldolase_FSA"/>
    <property type="match status" value="1"/>
</dbReference>
<evidence type="ECO:0000313" key="10">
    <source>
        <dbReference type="EMBL" id="KTB47569.1"/>
    </source>
</evidence>
<evidence type="ECO:0000256" key="7">
    <source>
        <dbReference type="ARBA" id="ARBA00023270"/>
    </source>
</evidence>
<accession>A0A0W0GG97</accession>
<name>A0A0W0GG97_9CHLR</name>
<dbReference type="GO" id="GO:0016832">
    <property type="term" value="F:aldehyde-lyase activity"/>
    <property type="evidence" value="ECO:0007669"/>
    <property type="project" value="InterPro"/>
</dbReference>
<keyword evidence="5 9" id="KW-0808">Transferase</keyword>
<comment type="caution">
    <text evidence="10">The sequence shown here is derived from an EMBL/GenBank/DDBJ whole genome shotgun (WGS) entry which is preliminary data.</text>
</comment>
<evidence type="ECO:0000256" key="4">
    <source>
        <dbReference type="ARBA" id="ARBA00022490"/>
    </source>
</evidence>
<dbReference type="InterPro" id="IPR018225">
    <property type="entry name" value="Transaldolase_AS"/>
</dbReference>
<keyword evidence="6 9" id="KW-0570">Pentose shunt</keyword>
<sequence>MKLFLDTANIAEIRKGAAMGVVHGVTTNPSLVAKEGHKDYQSVVRQIAAIIPAGAPISVEVVSDTAAQMAADGKRFFKWAPENVVVKLPTSAEGLQATRELADSGIRVNMTLCFSANQALLAAHAGAAFVSPFVGRLDDIGHDGMALVKDILDIYSNYEFKTEVIAASIRHPLHCVQAARMGAHIATIPYKVLEQMLKHPLTDIGIERFLADWKTSGASNQ</sequence>
<evidence type="ECO:0000256" key="2">
    <source>
        <dbReference type="ARBA" id="ARBA00004857"/>
    </source>
</evidence>
<dbReference type="SUPFAM" id="SSF51569">
    <property type="entry name" value="Aldolase"/>
    <property type="match status" value="1"/>
</dbReference>
<evidence type="ECO:0000313" key="11">
    <source>
        <dbReference type="Proteomes" id="UP000053947"/>
    </source>
</evidence>
<dbReference type="InterPro" id="IPR001585">
    <property type="entry name" value="TAL/FSA"/>
</dbReference>
<comment type="function">
    <text evidence="9">Transaldolase is important for the balance of metabolites in the pentose-phosphate pathway.</text>
</comment>
<dbReference type="EC" id="2.2.1.2" evidence="9"/>
<proteinExistence type="inferred from homology"/>
<comment type="subcellular location">
    <subcellularLocation>
        <location evidence="1 9">Cytoplasm</location>
    </subcellularLocation>
</comment>
<keyword evidence="7 9" id="KW-0704">Schiff base</keyword>
<dbReference type="Proteomes" id="UP000053947">
    <property type="component" value="Unassembled WGS sequence"/>
</dbReference>
<comment type="catalytic activity">
    <reaction evidence="8 9">
        <text>D-sedoheptulose 7-phosphate + D-glyceraldehyde 3-phosphate = D-erythrose 4-phosphate + beta-D-fructose 6-phosphate</text>
        <dbReference type="Rhea" id="RHEA:17053"/>
        <dbReference type="ChEBI" id="CHEBI:16897"/>
        <dbReference type="ChEBI" id="CHEBI:57483"/>
        <dbReference type="ChEBI" id="CHEBI:57634"/>
        <dbReference type="ChEBI" id="CHEBI:59776"/>
        <dbReference type="EC" id="2.2.1.2"/>
    </reaction>
</comment>
<evidence type="ECO:0000256" key="9">
    <source>
        <dbReference type="HAMAP-Rule" id="MF_00494"/>
    </source>
</evidence>
<evidence type="ECO:0000256" key="3">
    <source>
        <dbReference type="ARBA" id="ARBA00005740"/>
    </source>
</evidence>
<dbReference type="PANTHER" id="PTHR10683:SF40">
    <property type="entry name" value="FRUCTOSE-6-PHOSPHATE ALDOLASE 1-RELATED"/>
    <property type="match status" value="1"/>
</dbReference>
<dbReference type="InterPro" id="IPR004731">
    <property type="entry name" value="Transaldolase_3B/F6P_aldolase"/>
</dbReference>
<dbReference type="OrthoDB" id="9807051at2"/>
<dbReference type="FunFam" id="3.20.20.70:FF:000018">
    <property type="entry name" value="Probable transaldolase"/>
    <property type="match status" value="1"/>
</dbReference>
<evidence type="ECO:0000256" key="1">
    <source>
        <dbReference type="ARBA" id="ARBA00004496"/>
    </source>
</evidence>
<dbReference type="InterPro" id="IPR013785">
    <property type="entry name" value="Aldolase_TIM"/>
</dbReference>
<dbReference type="PROSITE" id="PS00958">
    <property type="entry name" value="TRANSALDOLASE_2"/>
    <property type="match status" value="1"/>
</dbReference>
<comment type="pathway">
    <text evidence="2 9">Carbohydrate degradation; pentose phosphate pathway; D-glyceraldehyde 3-phosphate and beta-D-fructose 6-phosphate from D-ribose 5-phosphate and D-xylulose 5-phosphate (non-oxidative stage): step 2/3.</text>
</comment>
<organism evidence="10 11">
    <name type="scientific">Dehalogenimonas alkenigignens</name>
    <dbReference type="NCBI Taxonomy" id="1217799"/>
    <lineage>
        <taxon>Bacteria</taxon>
        <taxon>Bacillati</taxon>
        <taxon>Chloroflexota</taxon>
        <taxon>Dehalococcoidia</taxon>
        <taxon>Dehalococcoidales</taxon>
        <taxon>Dehalococcoidaceae</taxon>
        <taxon>Dehalogenimonas</taxon>
    </lineage>
</organism>
<feature type="active site" description="Schiff-base intermediate with substrate" evidence="9">
    <location>
        <position position="87"/>
    </location>
</feature>
<dbReference type="RefSeq" id="WP_058438231.1">
    <property type="nucleotide sequence ID" value="NZ_KQ758903.1"/>
</dbReference>
<evidence type="ECO:0000256" key="6">
    <source>
        <dbReference type="ARBA" id="ARBA00023126"/>
    </source>
</evidence>
<protein>
    <recommendedName>
        <fullName evidence="9">Probable transaldolase</fullName>
        <ecNumber evidence="9">2.2.1.2</ecNumber>
    </recommendedName>
</protein>
<dbReference type="InterPro" id="IPR033919">
    <property type="entry name" value="TSA/FSA_arc/bac"/>
</dbReference>
<dbReference type="Gene3D" id="3.20.20.70">
    <property type="entry name" value="Aldolase class I"/>
    <property type="match status" value="1"/>
</dbReference>
<dbReference type="GO" id="GO:0005975">
    <property type="term" value="P:carbohydrate metabolic process"/>
    <property type="evidence" value="ECO:0007669"/>
    <property type="project" value="InterPro"/>
</dbReference>
<evidence type="ECO:0000256" key="8">
    <source>
        <dbReference type="ARBA" id="ARBA00048810"/>
    </source>
</evidence>